<dbReference type="Proteomes" id="UP000518288">
    <property type="component" value="Unassembled WGS sequence"/>
</dbReference>
<evidence type="ECO:0000313" key="1">
    <source>
        <dbReference type="EMBL" id="NYG34617.1"/>
    </source>
</evidence>
<sequence length="74" mass="8168">MNPLSGRAEGPGHDPQRPESVLRLEDSFNPNVWTCSVCGKVRLRELLHSKAIMGRQQLVCAPSCLGAERRANAR</sequence>
<keyword evidence="2" id="KW-1185">Reference proteome</keyword>
<dbReference type="RefSeq" id="WP_218897865.1">
    <property type="nucleotide sequence ID" value="NZ_CAXYYM010000121.1"/>
</dbReference>
<organism evidence="1 2">
    <name type="scientific">Sphaerotilus montanus</name>
    <dbReference type="NCBI Taxonomy" id="522889"/>
    <lineage>
        <taxon>Bacteria</taxon>
        <taxon>Pseudomonadati</taxon>
        <taxon>Pseudomonadota</taxon>
        <taxon>Betaproteobacteria</taxon>
        <taxon>Burkholderiales</taxon>
        <taxon>Sphaerotilaceae</taxon>
        <taxon>Sphaerotilus</taxon>
    </lineage>
</organism>
<comment type="caution">
    <text evidence="1">The sequence shown here is derived from an EMBL/GenBank/DDBJ whole genome shotgun (WGS) entry which is preliminary data.</text>
</comment>
<name>A0A7Y9U891_9BURK</name>
<gene>
    <name evidence="1" type="ORF">BDD16_003603</name>
</gene>
<protein>
    <submittedName>
        <fullName evidence="1">Uncharacterized protein</fullName>
    </submittedName>
</protein>
<reference evidence="1 2" key="1">
    <citation type="submission" date="2020-07" db="EMBL/GenBank/DDBJ databases">
        <title>Genomic Encyclopedia of Archaeal and Bacterial Type Strains, Phase II (KMG-II): from individual species to whole genera.</title>
        <authorList>
            <person name="Goeker M."/>
        </authorList>
    </citation>
    <scope>NUCLEOTIDE SEQUENCE [LARGE SCALE GENOMIC DNA]</scope>
    <source>
        <strain evidence="1 2">DSM 21226</strain>
    </source>
</reference>
<accession>A0A7Y9U891</accession>
<evidence type="ECO:0000313" key="2">
    <source>
        <dbReference type="Proteomes" id="UP000518288"/>
    </source>
</evidence>
<dbReference type="EMBL" id="JACCFH010000001">
    <property type="protein sequence ID" value="NYG34617.1"/>
    <property type="molecule type" value="Genomic_DNA"/>
</dbReference>
<proteinExistence type="predicted"/>
<dbReference type="AlphaFoldDB" id="A0A7Y9U891"/>